<evidence type="ECO:0000313" key="2">
    <source>
        <dbReference type="EMBL" id="MFD2518866.1"/>
    </source>
</evidence>
<dbReference type="InterPro" id="IPR003737">
    <property type="entry name" value="GlcNAc_PI_deacetylase-related"/>
</dbReference>
<evidence type="ECO:0000256" key="1">
    <source>
        <dbReference type="SAM" id="SignalP"/>
    </source>
</evidence>
<accession>A0ABW5IZG7</accession>
<dbReference type="Gene3D" id="3.40.50.10320">
    <property type="entry name" value="LmbE-like"/>
    <property type="match status" value="1"/>
</dbReference>
<keyword evidence="1" id="KW-0732">Signal</keyword>
<gene>
    <name evidence="2" type="ORF">ACFSTG_13245</name>
</gene>
<sequence length="842" mass="94307">MRKIFFFLFILSISALRAQQPEKLNSSEIFKEIQKLNFLGSVLYVAAHPDDENTRLISYLSKELNARTAYLSLTRGDGGQNLIGPELRELLGLIRTQELLAARRIDGGEQYFTRANDFGYSKHPGETLSIWQEEEILKDVVRTIRTFRPDVIINRFKIESAGETHGHHTSSAILSARGFELAGKASSFSESASEEGTWQPKKLLFNTSPWFYESNEAFEAADKSHFLQFDTGVYYPLIGMSNTEIASLSRSQHQSQGFGSTGSRGKALEYLELIAGDHPANNNDLFHGINTSWSRVKGGEEIGKILESVEKNYDFQEPSASIPALIEAYKLIQDLDDEHWKKIKTAEIKKVIAASAGLYLEAVANTPLSTPGEVIELELEAINRSPLKVEVLKIKMEPTGSIIEPQQELKDNESWKEAVPLLVPEDTPYTSPYWLKEKGSLGMYKVDDPNLIGLPETPREFKAIFTVTIEGEELTFSREIVFKRNDPVKGETYRPFEIVPPVSVSVPDDVLIFANHAPKTLPVTVTAMRDSVVGTLTPPDLKHWKFSPEKHEFGPLSKGEQNTFLFSVTAPEAQDQSIFNPEATVDGKKYSREVYQLDYDHIPLQTVLLQAETKLVKLDIRKSGKLIGYIEGAGDLVPQALEQIGYTVIKILPQDISAANLKQYDAVVMGIRAYNVVNELQHKQSELMKYVKDGGNLIVQYNTSRGLVTNDLAPYPLQLSRDRVTDENAEVRFLAKDHPVLNFPNKITAADFEGWVQERGLYFPDKWAPQFTPLLSMNDPAETPKDGSLLVAPYGKGYYIYTGLSFFREFPEGVPGAFRLFANMISLGKPEATTTTSSNKPQ</sequence>
<dbReference type="SUPFAM" id="SSF102588">
    <property type="entry name" value="LmbE-like"/>
    <property type="match status" value="1"/>
</dbReference>
<keyword evidence="3" id="KW-1185">Reference proteome</keyword>
<organism evidence="2 3">
    <name type="scientific">Salinimicrobium flavum</name>
    <dbReference type="NCBI Taxonomy" id="1737065"/>
    <lineage>
        <taxon>Bacteria</taxon>
        <taxon>Pseudomonadati</taxon>
        <taxon>Bacteroidota</taxon>
        <taxon>Flavobacteriia</taxon>
        <taxon>Flavobacteriales</taxon>
        <taxon>Flavobacteriaceae</taxon>
        <taxon>Salinimicrobium</taxon>
    </lineage>
</organism>
<comment type="caution">
    <text evidence="2">The sequence shown here is derived from an EMBL/GenBank/DDBJ whole genome shotgun (WGS) entry which is preliminary data.</text>
</comment>
<feature type="signal peptide" evidence="1">
    <location>
        <begin position="1"/>
        <end position="18"/>
    </location>
</feature>
<dbReference type="Pfam" id="PF02585">
    <property type="entry name" value="PIG-L"/>
    <property type="match status" value="1"/>
</dbReference>
<feature type="chain" id="PRO_5046794211" evidence="1">
    <location>
        <begin position="19"/>
        <end position="842"/>
    </location>
</feature>
<dbReference type="InterPro" id="IPR024078">
    <property type="entry name" value="LmbE-like_dom_sf"/>
</dbReference>
<dbReference type="EMBL" id="JBHULT010000011">
    <property type="protein sequence ID" value="MFD2518866.1"/>
    <property type="molecule type" value="Genomic_DNA"/>
</dbReference>
<evidence type="ECO:0000313" key="3">
    <source>
        <dbReference type="Proteomes" id="UP001597468"/>
    </source>
</evidence>
<protein>
    <submittedName>
        <fullName evidence="2">PIG-L family deacetylase</fullName>
    </submittedName>
</protein>
<dbReference type="Proteomes" id="UP001597468">
    <property type="component" value="Unassembled WGS sequence"/>
</dbReference>
<name>A0ABW5IZG7_9FLAO</name>
<reference evidence="3" key="1">
    <citation type="journal article" date="2019" name="Int. J. Syst. Evol. Microbiol.">
        <title>The Global Catalogue of Microorganisms (GCM) 10K type strain sequencing project: providing services to taxonomists for standard genome sequencing and annotation.</title>
        <authorList>
            <consortium name="The Broad Institute Genomics Platform"/>
            <consortium name="The Broad Institute Genome Sequencing Center for Infectious Disease"/>
            <person name="Wu L."/>
            <person name="Ma J."/>
        </authorList>
    </citation>
    <scope>NUCLEOTIDE SEQUENCE [LARGE SCALE GENOMIC DNA]</scope>
    <source>
        <strain evidence="3">KCTC 42585</strain>
    </source>
</reference>
<proteinExistence type="predicted"/>
<dbReference type="SUPFAM" id="SSF52317">
    <property type="entry name" value="Class I glutamine amidotransferase-like"/>
    <property type="match status" value="1"/>
</dbReference>
<dbReference type="InterPro" id="IPR029062">
    <property type="entry name" value="Class_I_gatase-like"/>
</dbReference>
<dbReference type="RefSeq" id="WP_380753830.1">
    <property type="nucleotide sequence ID" value="NZ_JBHULT010000011.1"/>
</dbReference>